<evidence type="ECO:0000256" key="2">
    <source>
        <dbReference type="ARBA" id="ARBA00022777"/>
    </source>
</evidence>
<dbReference type="Pfam" id="PF00294">
    <property type="entry name" value="PfkB"/>
    <property type="match status" value="1"/>
</dbReference>
<gene>
    <name evidence="4" type="primary">rfaE1</name>
    <name evidence="4" type="ORF">ENN94_04130</name>
</gene>
<feature type="domain" description="Carbohydrate kinase PfkB" evidence="3">
    <location>
        <begin position="19"/>
        <end position="295"/>
    </location>
</feature>
<dbReference type="NCBIfam" id="TIGR02198">
    <property type="entry name" value="rfaE_dom_I"/>
    <property type="match status" value="1"/>
</dbReference>
<organism evidence="4">
    <name type="scientific">Geoalkalibacter subterraneus</name>
    <dbReference type="NCBI Taxonomy" id="483547"/>
    <lineage>
        <taxon>Bacteria</taxon>
        <taxon>Pseudomonadati</taxon>
        <taxon>Thermodesulfobacteriota</taxon>
        <taxon>Desulfuromonadia</taxon>
        <taxon>Desulfuromonadales</taxon>
        <taxon>Geoalkalibacteraceae</taxon>
        <taxon>Geoalkalibacter</taxon>
    </lineage>
</organism>
<sequence>LILGDIMLDEYLFGAVHRISPEAPVPVVEITSSRLLLGGAANVAANIKTLGDEPILLGTVGEDEASVKLARLLKEKGISSHFVVHDLSRQTTIKTRIMAHSQQVVRADREDRHPLDSATENQVLKRFMSVLDEINAVIISDYGKGVINPNVLTRVIEQCLKRGIFIGVDPKETNFHNYKRVSVITPNHHEAGFAYGLRIQSEKDLIEVGNGLIKRLEAESILITRGPDGMSLFRAGEEPTHIPTFARRVFDVTGAGDTVIATFTAAACAGADYAEAAVIANAAAGITVREVGTATVTIDELKQDLQLHLKNGNLARTTLRT</sequence>
<dbReference type="InterPro" id="IPR002173">
    <property type="entry name" value="Carboh/pur_kinase_PfkB_CS"/>
</dbReference>
<dbReference type="PANTHER" id="PTHR46969">
    <property type="entry name" value="BIFUNCTIONAL PROTEIN HLDE"/>
    <property type="match status" value="1"/>
</dbReference>
<dbReference type="Proteomes" id="UP000886162">
    <property type="component" value="Unassembled WGS sequence"/>
</dbReference>
<dbReference type="PANTHER" id="PTHR46969:SF1">
    <property type="entry name" value="BIFUNCTIONAL PROTEIN HLDE"/>
    <property type="match status" value="1"/>
</dbReference>
<dbReference type="InterPro" id="IPR029056">
    <property type="entry name" value="Ribokinase-like"/>
</dbReference>
<dbReference type="GO" id="GO:0033785">
    <property type="term" value="F:heptose 7-phosphate kinase activity"/>
    <property type="evidence" value="ECO:0007669"/>
    <property type="project" value="TreeGrafter"/>
</dbReference>
<dbReference type="AlphaFoldDB" id="A0A831LHA2"/>
<dbReference type="GO" id="GO:0033786">
    <property type="term" value="F:heptose-1-phosphate adenylyltransferase activity"/>
    <property type="evidence" value="ECO:0007669"/>
    <property type="project" value="TreeGrafter"/>
</dbReference>
<dbReference type="GO" id="GO:0016773">
    <property type="term" value="F:phosphotransferase activity, alcohol group as acceptor"/>
    <property type="evidence" value="ECO:0007669"/>
    <property type="project" value="InterPro"/>
</dbReference>
<evidence type="ECO:0000259" key="3">
    <source>
        <dbReference type="Pfam" id="PF00294"/>
    </source>
</evidence>
<dbReference type="FunFam" id="3.40.1190.20:FF:000002">
    <property type="entry name" value="Bifunctional protein HldE"/>
    <property type="match status" value="1"/>
</dbReference>
<evidence type="ECO:0000313" key="4">
    <source>
        <dbReference type="EMBL" id="HDR46872.1"/>
    </source>
</evidence>
<dbReference type="EMBL" id="DSDO01000287">
    <property type="protein sequence ID" value="HDR46872.1"/>
    <property type="molecule type" value="Genomic_DNA"/>
</dbReference>
<dbReference type="InterPro" id="IPR011611">
    <property type="entry name" value="PfkB_dom"/>
</dbReference>
<reference evidence="4" key="1">
    <citation type="journal article" date="2020" name="mSystems">
        <title>Genome- and Community-Level Interaction Insights into Carbon Utilization and Element Cycling Functions of Hydrothermarchaeota in Hydrothermal Sediment.</title>
        <authorList>
            <person name="Zhou Z."/>
            <person name="Liu Y."/>
            <person name="Xu W."/>
            <person name="Pan J."/>
            <person name="Luo Z.H."/>
            <person name="Li M."/>
        </authorList>
    </citation>
    <scope>NUCLEOTIDE SEQUENCE [LARGE SCALE GENOMIC DNA]</scope>
    <source>
        <strain evidence="4">SpSt-1220</strain>
    </source>
</reference>
<keyword evidence="2 4" id="KW-0418">Kinase</keyword>
<accession>A0A831LHA2</accession>
<feature type="non-terminal residue" evidence="4">
    <location>
        <position position="1"/>
    </location>
</feature>
<protein>
    <submittedName>
        <fullName evidence="4">D-glycero-beta-D-manno-heptose-7-phosphate kinase</fullName>
    </submittedName>
</protein>
<dbReference type="SUPFAM" id="SSF53613">
    <property type="entry name" value="Ribokinase-like"/>
    <property type="match status" value="1"/>
</dbReference>
<proteinExistence type="predicted"/>
<dbReference type="Gene3D" id="3.40.1190.20">
    <property type="match status" value="1"/>
</dbReference>
<dbReference type="CDD" id="cd01172">
    <property type="entry name" value="RfaE_like"/>
    <property type="match status" value="1"/>
</dbReference>
<dbReference type="PROSITE" id="PS00583">
    <property type="entry name" value="PFKB_KINASES_1"/>
    <property type="match status" value="1"/>
</dbReference>
<evidence type="ECO:0000256" key="1">
    <source>
        <dbReference type="ARBA" id="ARBA00022679"/>
    </source>
</evidence>
<dbReference type="InterPro" id="IPR011913">
    <property type="entry name" value="RfaE_dom_I"/>
</dbReference>
<comment type="caution">
    <text evidence="4">The sequence shown here is derived from an EMBL/GenBank/DDBJ whole genome shotgun (WGS) entry which is preliminary data.</text>
</comment>
<dbReference type="GO" id="GO:0005829">
    <property type="term" value="C:cytosol"/>
    <property type="evidence" value="ECO:0007669"/>
    <property type="project" value="TreeGrafter"/>
</dbReference>
<keyword evidence="1" id="KW-0808">Transferase</keyword>
<name>A0A831LHA2_9BACT</name>